<dbReference type="EMBL" id="CP041695">
    <property type="protein sequence ID" value="QDP77950.1"/>
    <property type="molecule type" value="Genomic_DNA"/>
</dbReference>
<feature type="region of interest" description="Disordered" evidence="1">
    <location>
        <begin position="220"/>
        <end position="293"/>
    </location>
</feature>
<accession>A0A516NGD3</accession>
<feature type="compositionally biased region" description="Low complexity" evidence="1">
    <location>
        <begin position="7"/>
        <end position="18"/>
    </location>
</feature>
<dbReference type="RefSeq" id="WP_143979603.1">
    <property type="nucleotide sequence ID" value="NZ_CP041695.1"/>
</dbReference>
<protein>
    <submittedName>
        <fullName evidence="2">SWIM zinc finger family protein</fullName>
    </submittedName>
</protein>
<name>A0A516NGD3_9NOCA</name>
<feature type="compositionally biased region" description="Basic and acidic residues" evidence="1">
    <location>
        <begin position="220"/>
        <end position="229"/>
    </location>
</feature>
<feature type="compositionally biased region" description="Low complexity" evidence="1">
    <location>
        <begin position="283"/>
        <end position="293"/>
    </location>
</feature>
<sequence length="960" mass="101595">MRTRETAAVPGAPSAVAGRRSAADTRHARVSAGLAELDMWLADQVRTGLAQMDRSHQVFEAVAARMVDAQAPGVARALRELARVGTRADWPQRLLREFGRLHLLIAAHQRLDHLSPALRASVRTHIGYPTPVDSVREQPAVRDIWQVLATRTTVEDGLYSRRTWLRGTTTARWALLLDHHYGSPTFPQDTPAPGVHIDADLHYYPTAAPLRAIWGERYGEPASHTERPNADISSAAPPPAPLPAPELGTADTRPPGTTTVVEHRDPNTTPDFTSTTAPPPDPAATAHSAATAAGLATSAAPSAAASAGTGRDSVTGPPGSIDAAGLGIFAALGAHAAAVGADPFLRSWPMMLVDVVPVRSESGWYVVEATGDSLPVTVEDGEPWRMLGVSGGHPVTVVGEWTTDGLVPLAVHAAGTVVAAVAADGISVATPPVASALGGRPGTAADAEPGIAELVSTALVGTARRTVDTAALPAPVAAASRSGAAASRSGADPAVALLEAIALQDCFVRGAVSPSAAEKSDTAEDDPRPLLPPAAAARLGSLLTGTSSFLAEWFAAAEPFDYRAPDPMCSRLLERAKSVAVHREALLRLAGARGRWLAARHPGWRGLIRAAADDDSVWSHGRPAERRAWLARLRRTDPGAARTALAASWPTESGPGKVELLAVLADALSTADAPLLESGLDDRRAEVRRLAADLLARLPDSAFAGRMARRASAWLTMGAHPDGPRLTTTGPGVLDDAARRDGVADPFPFTAYRADGAPDLAAEWLHRVVAATPLRHWEPLGPPEEAVRVPMAEGLRGPMLHGWADAALAQRDPAWARALFAIIAAPAAGDPDMEQLRELFAMQPLDDQVRHLRRLDSSWLAEIESLLRALPHPWPEPVAEHVLRLLLERARLSADRPGAPSLVPGSYRTLFRAAATHFPVTTAPAVTTTARHCGEPYWEQAFDQLAADLVERRTMLEELQ</sequence>
<evidence type="ECO:0000313" key="2">
    <source>
        <dbReference type="EMBL" id="QDP77950.1"/>
    </source>
</evidence>
<dbReference type="AlphaFoldDB" id="A0A516NGD3"/>
<proteinExistence type="predicted"/>
<reference evidence="2 3" key="1">
    <citation type="submission" date="2019-07" db="EMBL/GenBank/DDBJ databases">
        <title>Complete Genome Sequence and Methylome Analysis of Nocardia otitidis-caviarum NEB252.</title>
        <authorList>
            <person name="Fomenkov A."/>
            <person name="Anton B.P."/>
            <person name="Vincze T."/>
            <person name="Roberts R.J."/>
        </authorList>
    </citation>
    <scope>NUCLEOTIDE SEQUENCE [LARGE SCALE GENOMIC DNA]</scope>
    <source>
        <strain evidence="2 3">NEB252</strain>
    </source>
</reference>
<feature type="region of interest" description="Disordered" evidence="1">
    <location>
        <begin position="1"/>
        <end position="23"/>
    </location>
</feature>
<dbReference type="InterPro" id="IPR043746">
    <property type="entry name" value="DUF5691"/>
</dbReference>
<dbReference type="GeneID" id="80331462"/>
<evidence type="ECO:0000256" key="1">
    <source>
        <dbReference type="SAM" id="MobiDB-lite"/>
    </source>
</evidence>
<dbReference type="Proteomes" id="UP000317039">
    <property type="component" value="Chromosome"/>
</dbReference>
<dbReference type="KEGG" id="nod:FOH10_03500"/>
<organism evidence="2 3">
    <name type="scientific">Nocardia otitidiscaviarum</name>
    <dbReference type="NCBI Taxonomy" id="1823"/>
    <lineage>
        <taxon>Bacteria</taxon>
        <taxon>Bacillati</taxon>
        <taxon>Actinomycetota</taxon>
        <taxon>Actinomycetes</taxon>
        <taxon>Mycobacteriales</taxon>
        <taxon>Nocardiaceae</taxon>
        <taxon>Nocardia</taxon>
    </lineage>
</organism>
<dbReference type="Pfam" id="PF18944">
    <property type="entry name" value="DUF5691"/>
    <property type="match status" value="1"/>
</dbReference>
<evidence type="ECO:0000313" key="3">
    <source>
        <dbReference type="Proteomes" id="UP000317039"/>
    </source>
</evidence>
<gene>
    <name evidence="2" type="ORF">FOH10_03500</name>
</gene>